<feature type="binding site" evidence="12">
    <location>
        <position position="190"/>
    </location>
    <ligand>
        <name>spermidine</name>
        <dbReference type="ChEBI" id="CHEBI:57834"/>
    </ligand>
</feature>
<evidence type="ECO:0000256" key="12">
    <source>
        <dbReference type="HAMAP-Rule" id="MF_00198"/>
    </source>
</evidence>
<evidence type="ECO:0000256" key="9">
    <source>
        <dbReference type="ARBA" id="ARBA00023239"/>
    </source>
</evidence>
<keyword evidence="6 12" id="KW-0745">Spermidine biosynthesis</keyword>
<dbReference type="InterPro" id="IPR016067">
    <property type="entry name" value="S-AdoMet_deCO2ase_core"/>
</dbReference>
<accession>A0A942T3T3</accession>
<dbReference type="HAMAP" id="MF_00198">
    <property type="entry name" value="Spermidine_synth"/>
    <property type="match status" value="1"/>
</dbReference>
<feature type="binding site" evidence="12">
    <location>
        <position position="161"/>
    </location>
    <ligand>
        <name>S-methyl-5'-thioadenosine</name>
        <dbReference type="ChEBI" id="CHEBI:17509"/>
    </ligand>
</feature>
<reference evidence="15" key="1">
    <citation type="submission" date="2021-05" db="EMBL/GenBank/DDBJ databases">
        <title>Novel Bacillus species.</title>
        <authorList>
            <person name="Liu G."/>
        </authorList>
    </citation>
    <scope>NUCLEOTIDE SEQUENCE</scope>
    <source>
        <strain evidence="15 17">FJAT-50051</strain>
    </source>
</reference>
<dbReference type="PROSITE" id="PS01330">
    <property type="entry name" value="PABS_1"/>
    <property type="match status" value="1"/>
</dbReference>
<evidence type="ECO:0000259" key="14">
    <source>
        <dbReference type="PROSITE" id="PS51006"/>
    </source>
</evidence>
<evidence type="ECO:0000256" key="8">
    <source>
        <dbReference type="ARBA" id="ARBA00023145"/>
    </source>
</evidence>
<comment type="subunit">
    <text evidence="12">Homodimer or homotetramer.</text>
</comment>
<evidence type="ECO:0000256" key="7">
    <source>
        <dbReference type="ARBA" id="ARBA00023115"/>
    </source>
</evidence>
<dbReference type="SUPFAM" id="SSF53335">
    <property type="entry name" value="S-adenosyl-L-methionine-dependent methyltransferases"/>
    <property type="match status" value="1"/>
</dbReference>
<comment type="catalytic activity">
    <reaction evidence="12">
        <text>S-adenosyl 3-(methylsulfanyl)propylamine + putrescine = S-methyl-5'-thioadenosine + spermidine + H(+)</text>
        <dbReference type="Rhea" id="RHEA:12721"/>
        <dbReference type="ChEBI" id="CHEBI:15378"/>
        <dbReference type="ChEBI" id="CHEBI:17509"/>
        <dbReference type="ChEBI" id="CHEBI:57443"/>
        <dbReference type="ChEBI" id="CHEBI:57834"/>
        <dbReference type="ChEBI" id="CHEBI:326268"/>
        <dbReference type="EC" id="2.5.1.16"/>
    </reaction>
</comment>
<dbReference type="SUPFAM" id="SSF56276">
    <property type="entry name" value="S-adenosylmethionine decarboxylase"/>
    <property type="match status" value="1"/>
</dbReference>
<gene>
    <name evidence="15" type="primary">speD</name>
    <name evidence="12" type="synonym">speE</name>
    <name evidence="16" type="ORF">KHB02_002365</name>
    <name evidence="15" type="ORF">KHB02_29995</name>
</gene>
<dbReference type="InterPro" id="IPR029063">
    <property type="entry name" value="SAM-dependent_MTases_sf"/>
</dbReference>
<comment type="caution">
    <text evidence="15">The sequence shown here is derived from an EMBL/GenBank/DDBJ whole genome shotgun (WGS) entry which is preliminary data.</text>
</comment>
<keyword evidence="11" id="KW-0670">Pyruvate</keyword>
<feature type="binding site" evidence="12">
    <location>
        <begin position="268"/>
        <end position="269"/>
    </location>
    <ligand>
        <name>S-methyl-5'-thioadenosine</name>
        <dbReference type="ChEBI" id="CHEBI:17509"/>
    </ligand>
</feature>
<evidence type="ECO:0000313" key="16">
    <source>
        <dbReference type="EMBL" id="MCH6264374.1"/>
    </source>
</evidence>
<comment type="similarity">
    <text evidence="2 12">Belongs to the spermidine/spermine synthase family.</text>
</comment>
<evidence type="ECO:0000256" key="3">
    <source>
        <dbReference type="ARBA" id="ARBA00022679"/>
    </source>
</evidence>
<dbReference type="AlphaFoldDB" id="A0A942T3T3"/>
<dbReference type="CDD" id="cd02440">
    <property type="entry name" value="AdoMet_MTases"/>
    <property type="match status" value="1"/>
</dbReference>
<dbReference type="Proteomes" id="UP000677265">
    <property type="component" value="Unassembled WGS sequence"/>
</dbReference>
<dbReference type="InterPro" id="IPR030374">
    <property type="entry name" value="PABS"/>
</dbReference>
<keyword evidence="5" id="KW-0068">Autocatalytic cleavage</keyword>
<dbReference type="PANTHER" id="PTHR43317">
    <property type="entry name" value="THERMOSPERMINE SYNTHASE ACAULIS5"/>
    <property type="match status" value="1"/>
</dbReference>
<keyword evidence="8" id="KW-0865">Zymogen</keyword>
<feature type="active site" description="Proton acceptor" evidence="12 13">
    <location>
        <position position="286"/>
    </location>
</feature>
<keyword evidence="3 12" id="KW-0808">Transferase</keyword>
<dbReference type="Pfam" id="PF01564">
    <property type="entry name" value="Spermine_synth"/>
    <property type="match status" value="1"/>
</dbReference>
<evidence type="ECO:0000256" key="10">
    <source>
        <dbReference type="ARBA" id="ARBA00023270"/>
    </source>
</evidence>
<dbReference type="NCBIfam" id="TIGR03330">
    <property type="entry name" value="SAM_DCase_Bsu"/>
    <property type="match status" value="1"/>
</dbReference>
<feature type="binding site" evidence="12">
    <location>
        <position position="234"/>
    </location>
    <ligand>
        <name>S-methyl-5'-thioadenosine</name>
        <dbReference type="ChEBI" id="CHEBI:17509"/>
    </ligand>
</feature>
<evidence type="ECO:0000256" key="13">
    <source>
        <dbReference type="PROSITE-ProRule" id="PRU00354"/>
    </source>
</evidence>
<keyword evidence="9 15" id="KW-0456">Lyase</keyword>
<keyword evidence="10" id="KW-0704">Schiff base</keyword>
<dbReference type="GO" id="GO:0008295">
    <property type="term" value="P:spermidine biosynthetic process"/>
    <property type="evidence" value="ECO:0007669"/>
    <property type="project" value="UniProtKB-UniRule"/>
</dbReference>
<evidence type="ECO:0000313" key="15">
    <source>
        <dbReference type="EMBL" id="MBS4185622.1"/>
    </source>
</evidence>
<keyword evidence="17" id="KW-1185">Reference proteome</keyword>
<evidence type="ECO:0000256" key="2">
    <source>
        <dbReference type="ARBA" id="ARBA00007867"/>
    </source>
</evidence>
<dbReference type="PANTHER" id="PTHR43317:SF1">
    <property type="entry name" value="THERMOSPERMINE SYNTHASE ACAULIS5"/>
    <property type="match status" value="1"/>
</dbReference>
<dbReference type="Gene3D" id="3.60.90.10">
    <property type="entry name" value="S-adenosylmethionine decarboxylase"/>
    <property type="match status" value="1"/>
</dbReference>
<proteinExistence type="inferred from homology"/>
<feature type="binding site" evidence="12">
    <location>
        <position position="214"/>
    </location>
    <ligand>
        <name>spermidine</name>
        <dbReference type="ChEBI" id="CHEBI:57834"/>
    </ligand>
</feature>
<sequence length="424" mass="48211">MKGQHLIVDAYDCRAELLNNADELKTLMLDTLRELELEILLACFHSFSPQGVTGIIAISTSHFSIHTWPEYGYAAFDLYTCSPQDTWPVLRKFLRKIGAGRATAIEIERGMERQISPIYSSEPHPRLTASRRPGNAWDMKILKEIKNGGHHILYQGSSEHNDILLVEAKDLRLYLNEEFQFSSLDERHYHEALVLPAMELAKSRKRVLILGGGDGLAVREVIKYHDVVHIDLVEIDPMIIKLAANEPAFVDVNEGSLKDNRLQMHIMDAKQYLLGEMKGYDVIIIDFPDPVDPETSLLYTKELYEHVGWHLNPEGVIACQATSPGDNPRVYWSIAKTLQAAGFKTEAFYLVVPSFGMWGFHIAQRDNFVKKWPQISVPHEAIETNTAPLFHLPPKFHPPNTGLIINSRNNLKLHELYQQEMGNI</sequence>
<dbReference type="GO" id="GO:0010487">
    <property type="term" value="F:thermospermine synthase activity"/>
    <property type="evidence" value="ECO:0007669"/>
    <property type="project" value="UniProtKB-ARBA"/>
</dbReference>
<comment type="cofactor">
    <cofactor evidence="1">
        <name>pyruvate</name>
        <dbReference type="ChEBI" id="CHEBI:15361"/>
    </cofactor>
</comment>
<name>A0A942T3T3_9BACI</name>
<dbReference type="RefSeq" id="WP_213145464.1">
    <property type="nucleotide sequence ID" value="NZ_JAGYPE020000002.1"/>
</dbReference>
<evidence type="ECO:0000256" key="6">
    <source>
        <dbReference type="ARBA" id="ARBA00023066"/>
    </source>
</evidence>
<evidence type="ECO:0000313" key="17">
    <source>
        <dbReference type="Proteomes" id="UP000677265"/>
    </source>
</evidence>
<evidence type="ECO:0000256" key="1">
    <source>
        <dbReference type="ARBA" id="ARBA00001928"/>
    </source>
</evidence>
<dbReference type="EC" id="2.5.1.16" evidence="12"/>
<dbReference type="EMBL" id="JAGYPE020000002">
    <property type="protein sequence ID" value="MCH6264374.1"/>
    <property type="molecule type" value="Genomic_DNA"/>
</dbReference>
<comment type="function">
    <text evidence="12">Catalyzes the irreversible transfer of a propylamine group from the amino donor S-adenosylmethioninamine (decarboxy-AdoMet) to putrescine (1,4-diaminobutane) to yield spermidine.</text>
</comment>
<evidence type="ECO:0000256" key="11">
    <source>
        <dbReference type="ARBA" id="ARBA00023317"/>
    </source>
</evidence>
<comment type="pathway">
    <text evidence="12">Amine and polyamine biosynthesis; spermidine biosynthesis; spermidine from putrescine: step 1/1.</text>
</comment>
<evidence type="ECO:0000256" key="5">
    <source>
        <dbReference type="ARBA" id="ARBA00022813"/>
    </source>
</evidence>
<protein>
    <recommendedName>
        <fullName evidence="12">Polyamine aminopropyltransferase</fullName>
    </recommendedName>
    <alternativeName>
        <fullName evidence="12">Putrescine aminopropyltransferase</fullName>
        <shortName evidence="12">PAPT</shortName>
    </alternativeName>
    <alternativeName>
        <fullName evidence="12">Spermidine synthase</fullName>
        <shortName evidence="12">SPDS</shortName>
        <shortName evidence="12">SPDSY</shortName>
        <ecNumber evidence="12">2.5.1.16</ecNumber>
    </alternativeName>
</protein>
<keyword evidence="7 12" id="KW-0620">Polyamine biosynthesis</keyword>
<dbReference type="InterPro" id="IPR017716">
    <property type="entry name" value="S-AdoMet_deCOase_pro-enz"/>
</dbReference>
<dbReference type="Pfam" id="PF02675">
    <property type="entry name" value="AdoMet_dc"/>
    <property type="match status" value="1"/>
</dbReference>
<organism evidence="15">
    <name type="scientific">Neobacillus citreus</name>
    <dbReference type="NCBI Taxonomy" id="2833578"/>
    <lineage>
        <taxon>Bacteria</taxon>
        <taxon>Bacillati</taxon>
        <taxon>Bacillota</taxon>
        <taxon>Bacilli</taxon>
        <taxon>Bacillales</taxon>
        <taxon>Bacillaceae</taxon>
        <taxon>Neobacillus</taxon>
    </lineage>
</organism>
<evidence type="ECO:0000256" key="4">
    <source>
        <dbReference type="ARBA" id="ARBA00022793"/>
    </source>
</evidence>
<feature type="domain" description="PABS" evidence="14">
    <location>
        <begin position="135"/>
        <end position="365"/>
    </location>
</feature>
<feature type="binding site" evidence="12">
    <location>
        <position position="293"/>
    </location>
    <ligand>
        <name>S-methyl-5'-thioadenosine</name>
        <dbReference type="ChEBI" id="CHEBI:17509"/>
    </ligand>
</feature>
<dbReference type="EMBL" id="JAGYPE010000006">
    <property type="protein sequence ID" value="MBS4185622.1"/>
    <property type="molecule type" value="Genomic_DNA"/>
</dbReference>
<dbReference type="InterPro" id="IPR003826">
    <property type="entry name" value="AdoMetDC_fam_prok"/>
</dbReference>
<dbReference type="InterPro" id="IPR001045">
    <property type="entry name" value="Spermi_synthase"/>
</dbReference>
<dbReference type="InterPro" id="IPR030373">
    <property type="entry name" value="PABS_CS"/>
</dbReference>
<dbReference type="Gene3D" id="3.40.50.150">
    <property type="entry name" value="Vaccinia Virus protein VP39"/>
    <property type="match status" value="1"/>
</dbReference>
<dbReference type="GO" id="GO:0004014">
    <property type="term" value="F:adenosylmethionine decarboxylase activity"/>
    <property type="evidence" value="ECO:0007669"/>
    <property type="project" value="InterPro"/>
</dbReference>
<dbReference type="GO" id="GO:0004766">
    <property type="term" value="F:spermidine synthase activity"/>
    <property type="evidence" value="ECO:0007669"/>
    <property type="project" value="UniProtKB-UniRule"/>
</dbReference>
<dbReference type="PROSITE" id="PS51006">
    <property type="entry name" value="PABS_2"/>
    <property type="match status" value="1"/>
</dbReference>
<comment type="caution">
    <text evidence="12">Lacks conserved residue(s) required for the propagation of feature annotation.</text>
</comment>
<keyword evidence="4" id="KW-0210">Decarboxylase</keyword>